<reference evidence="2" key="1">
    <citation type="submission" date="2020-02" db="EMBL/GenBank/DDBJ databases">
        <authorList>
            <person name="Meier V. D."/>
        </authorList>
    </citation>
    <scope>NUCLEOTIDE SEQUENCE</scope>
    <source>
        <strain evidence="2">AVDCRST_MAG64</strain>
    </source>
</reference>
<evidence type="ECO:0000256" key="1">
    <source>
        <dbReference type="SAM" id="MobiDB-lite"/>
    </source>
</evidence>
<feature type="compositionally biased region" description="Basic residues" evidence="1">
    <location>
        <begin position="224"/>
        <end position="237"/>
    </location>
</feature>
<evidence type="ECO:0000313" key="2">
    <source>
        <dbReference type="EMBL" id="CAA9431890.1"/>
    </source>
</evidence>
<feature type="region of interest" description="Disordered" evidence="1">
    <location>
        <begin position="184"/>
        <end position="250"/>
    </location>
</feature>
<sequence length="329" mass="34444">MNFTALLSRFQTTCWSRAGSAQTWCWSAASSSSIATPLASASARVTRAAARATACASVTSWCSSIFPRAIRVRSSRSSISRASICTFRRIVDRSSRTAAGRSAAASRWVTAASTGVSGVRSSCDSTAKNWSFARLARSASSRAVWALASSRSRSAAVRACSASARARWASACFTWVMSRRYPVNSGAPSSGMRTTASSAGNADPSARAAVTSTRLPSSGECPVRAHRASAARRRRRSTGGNTRSAASRPTAWSRRCPNVCSAAGFHSTTRPVPSIVTMQSSAARRTAALRASLAARAVSARLRGVMSLAIAQTPYAAPAASRSGNLTDR</sequence>
<proteinExistence type="predicted"/>
<gene>
    <name evidence="2" type="ORF">AVDCRST_MAG64-3552</name>
</gene>
<dbReference type="EMBL" id="CADCUQ010000818">
    <property type="protein sequence ID" value="CAA9431890.1"/>
    <property type="molecule type" value="Genomic_DNA"/>
</dbReference>
<accession>A0A6J4Q4N7</accession>
<feature type="compositionally biased region" description="Polar residues" evidence="1">
    <location>
        <begin position="186"/>
        <end position="200"/>
    </location>
</feature>
<organism evidence="2">
    <name type="scientific">uncultured Phycisphaerae bacterium</name>
    <dbReference type="NCBI Taxonomy" id="904963"/>
    <lineage>
        <taxon>Bacteria</taxon>
        <taxon>Pseudomonadati</taxon>
        <taxon>Planctomycetota</taxon>
        <taxon>Phycisphaerae</taxon>
        <taxon>environmental samples</taxon>
    </lineage>
</organism>
<name>A0A6J4Q4N7_9BACT</name>
<dbReference type="AlphaFoldDB" id="A0A6J4Q4N7"/>
<protein>
    <submittedName>
        <fullName evidence="2">Uncharacterized protein</fullName>
    </submittedName>
</protein>